<evidence type="ECO:0000313" key="7">
    <source>
        <dbReference type="Proteomes" id="UP000033423"/>
    </source>
</evidence>
<dbReference type="SUPFAM" id="SSF52335">
    <property type="entry name" value="Methylglyoxal synthase-like"/>
    <property type="match status" value="1"/>
</dbReference>
<keyword evidence="7" id="KW-1185">Reference proteome</keyword>
<sequence length="209" mass="22918">MTSDVYKDKKVLNALISVSDKSGVVELARELRALGVNILSTGGTAKALRQSAIDVVEISEYTGFPEIMDGRVKTLHPKVYGGILARRDNATDMDTIQRHGINRIDMVVVNLYPFRETIRREGATMQDAIENIDIGGPAMIRAAAKNFQDVIVVVDPGTYGDIIAQMKQNDGHVSIGMRVTLAERAFAQTALYDTAISEYLKSISRDDSN</sequence>
<accession>A0A0F3GZW3</accession>
<evidence type="ECO:0000256" key="4">
    <source>
        <dbReference type="ARBA" id="ARBA00023268"/>
    </source>
</evidence>
<name>A0A0F3GZW3_9BACT</name>
<dbReference type="PROSITE" id="PS51855">
    <property type="entry name" value="MGS"/>
    <property type="match status" value="1"/>
</dbReference>
<keyword evidence="1" id="KW-0808">Transferase</keyword>
<proteinExistence type="predicted"/>
<dbReference type="AlphaFoldDB" id="A0A0F3GZW3"/>
<dbReference type="PANTHER" id="PTHR11692:SF0">
    <property type="entry name" value="BIFUNCTIONAL PURINE BIOSYNTHESIS PROTEIN ATIC"/>
    <property type="match status" value="1"/>
</dbReference>
<organism evidence="6 7">
    <name type="scientific">Candidatus Magnetobacterium bavaricum</name>
    <dbReference type="NCBI Taxonomy" id="29290"/>
    <lineage>
        <taxon>Bacteria</taxon>
        <taxon>Pseudomonadati</taxon>
        <taxon>Nitrospirota</taxon>
        <taxon>Thermodesulfovibrionia</taxon>
        <taxon>Thermodesulfovibrionales</taxon>
        <taxon>Candidatus Magnetobacteriaceae</taxon>
        <taxon>Candidatus Magnetobacterium</taxon>
    </lineage>
</organism>
<protein>
    <submittedName>
        <fullName evidence="6">Purine biosynthesis protein purH</fullName>
    </submittedName>
</protein>
<dbReference type="SMART" id="SM00851">
    <property type="entry name" value="MGS"/>
    <property type="match status" value="1"/>
</dbReference>
<dbReference type="InterPro" id="IPR002695">
    <property type="entry name" value="PurH-like"/>
</dbReference>
<dbReference type="GO" id="GO:0005829">
    <property type="term" value="C:cytosol"/>
    <property type="evidence" value="ECO:0007669"/>
    <property type="project" value="TreeGrafter"/>
</dbReference>
<evidence type="ECO:0000256" key="2">
    <source>
        <dbReference type="ARBA" id="ARBA00022755"/>
    </source>
</evidence>
<keyword evidence="3" id="KW-0378">Hydrolase</keyword>
<keyword evidence="4" id="KW-0511">Multifunctional enzyme</keyword>
<dbReference type="InterPro" id="IPR011607">
    <property type="entry name" value="MGS-like_dom"/>
</dbReference>
<dbReference type="PANTHER" id="PTHR11692">
    <property type="entry name" value="BIFUNCTIONAL PURINE BIOSYNTHESIS PROTEIN PURH"/>
    <property type="match status" value="1"/>
</dbReference>
<dbReference type="CDD" id="cd01421">
    <property type="entry name" value="IMPCH"/>
    <property type="match status" value="1"/>
</dbReference>
<dbReference type="InterPro" id="IPR036914">
    <property type="entry name" value="MGS-like_dom_sf"/>
</dbReference>
<dbReference type="Proteomes" id="UP000033423">
    <property type="component" value="Unassembled WGS sequence"/>
</dbReference>
<feature type="domain" description="MGS-like" evidence="5">
    <location>
        <begin position="4"/>
        <end position="154"/>
    </location>
</feature>
<evidence type="ECO:0000259" key="5">
    <source>
        <dbReference type="PROSITE" id="PS51855"/>
    </source>
</evidence>
<dbReference type="Pfam" id="PF01808">
    <property type="entry name" value="AICARFT_IMPCHas"/>
    <property type="match status" value="1"/>
</dbReference>
<reference evidence="6 7" key="1">
    <citation type="submission" date="2015-02" db="EMBL/GenBank/DDBJ databases">
        <title>Single-cell genomics of uncultivated deep-branching MTB reveals a conserved set of magnetosome genes.</title>
        <authorList>
            <person name="Kolinko S."/>
            <person name="Richter M."/>
            <person name="Glockner F.O."/>
            <person name="Brachmann A."/>
            <person name="Schuler D."/>
        </authorList>
    </citation>
    <scope>NUCLEOTIDE SEQUENCE [LARGE SCALE GENOMIC DNA]</scope>
    <source>
        <strain evidence="6">TM-1</strain>
    </source>
</reference>
<dbReference type="EMBL" id="LACI01000138">
    <property type="protein sequence ID" value="KJU87509.1"/>
    <property type="molecule type" value="Genomic_DNA"/>
</dbReference>
<gene>
    <name evidence="6" type="ORF">MBAV_000297</name>
</gene>
<dbReference type="FunFam" id="3.40.50.1380:FF:000001">
    <property type="entry name" value="Bifunctional purine biosynthesis protein PurH"/>
    <property type="match status" value="1"/>
</dbReference>
<comment type="caution">
    <text evidence="6">The sequence shown here is derived from an EMBL/GenBank/DDBJ whole genome shotgun (WGS) entry which is preliminary data.</text>
</comment>
<dbReference type="GO" id="GO:0003937">
    <property type="term" value="F:IMP cyclohydrolase activity"/>
    <property type="evidence" value="ECO:0007669"/>
    <property type="project" value="InterPro"/>
</dbReference>
<keyword evidence="2" id="KW-0658">Purine biosynthesis</keyword>
<dbReference type="PATRIC" id="fig|29290.4.peg.403"/>
<dbReference type="GO" id="GO:0004643">
    <property type="term" value="F:phosphoribosylaminoimidazolecarboxamide formyltransferase activity"/>
    <property type="evidence" value="ECO:0007669"/>
    <property type="project" value="InterPro"/>
</dbReference>
<evidence type="ECO:0000256" key="3">
    <source>
        <dbReference type="ARBA" id="ARBA00022801"/>
    </source>
</evidence>
<dbReference type="GO" id="GO:0006189">
    <property type="term" value="P:'de novo' IMP biosynthetic process"/>
    <property type="evidence" value="ECO:0007669"/>
    <property type="project" value="TreeGrafter"/>
</dbReference>
<evidence type="ECO:0000256" key="1">
    <source>
        <dbReference type="ARBA" id="ARBA00022679"/>
    </source>
</evidence>
<dbReference type="Pfam" id="PF02142">
    <property type="entry name" value="MGS"/>
    <property type="match status" value="1"/>
</dbReference>
<dbReference type="Gene3D" id="3.40.50.1380">
    <property type="entry name" value="Methylglyoxal synthase-like domain"/>
    <property type="match status" value="1"/>
</dbReference>
<evidence type="ECO:0000313" key="6">
    <source>
        <dbReference type="EMBL" id="KJU87509.1"/>
    </source>
</evidence>